<name>A0A2J7ZPE1_9CHLO</name>
<sequence>MSDPYHGACGQAVGIMRLLAAPCPSRPQHMPARLYSRNLTPRQAARWTTLYFLRPGTEASNTAEGMVASHFLSGAARAEGVCVRKDRADPVVVYHEVSDSDGDDDEE</sequence>
<comment type="caution">
    <text evidence="1">The sequence shown here is derived from an EMBL/GenBank/DDBJ whole genome shotgun (WGS) entry which is preliminary data.</text>
</comment>
<reference evidence="1 2" key="1">
    <citation type="journal article" date="2017" name="Mol. Biol. Evol.">
        <title>The 4-celled Tetrabaena socialis nuclear genome reveals the essential components for genetic control of cell number at the origin of multicellularity in the volvocine lineage.</title>
        <authorList>
            <person name="Featherston J."/>
            <person name="Arakaki Y."/>
            <person name="Hanschen E.R."/>
            <person name="Ferris P.J."/>
            <person name="Michod R.E."/>
            <person name="Olson B.J.S.C."/>
            <person name="Nozaki H."/>
            <person name="Durand P.M."/>
        </authorList>
    </citation>
    <scope>NUCLEOTIDE SEQUENCE [LARGE SCALE GENOMIC DNA]</scope>
    <source>
        <strain evidence="1 2">NIES-571</strain>
    </source>
</reference>
<keyword evidence="2" id="KW-1185">Reference proteome</keyword>
<protein>
    <submittedName>
        <fullName evidence="1">Uncharacterized protein</fullName>
    </submittedName>
</protein>
<accession>A0A2J7ZPE1</accession>
<organism evidence="1 2">
    <name type="scientific">Tetrabaena socialis</name>
    <dbReference type="NCBI Taxonomy" id="47790"/>
    <lineage>
        <taxon>Eukaryota</taxon>
        <taxon>Viridiplantae</taxon>
        <taxon>Chlorophyta</taxon>
        <taxon>core chlorophytes</taxon>
        <taxon>Chlorophyceae</taxon>
        <taxon>CS clade</taxon>
        <taxon>Chlamydomonadales</taxon>
        <taxon>Tetrabaenaceae</taxon>
        <taxon>Tetrabaena</taxon>
    </lineage>
</organism>
<evidence type="ECO:0000313" key="1">
    <source>
        <dbReference type="EMBL" id="PNH02130.1"/>
    </source>
</evidence>
<evidence type="ECO:0000313" key="2">
    <source>
        <dbReference type="Proteomes" id="UP000236333"/>
    </source>
</evidence>
<dbReference type="EMBL" id="PGGS01000717">
    <property type="protein sequence ID" value="PNH02130.1"/>
    <property type="molecule type" value="Genomic_DNA"/>
</dbReference>
<gene>
    <name evidence="1" type="ORF">TSOC_011917</name>
</gene>
<dbReference type="Proteomes" id="UP000236333">
    <property type="component" value="Unassembled WGS sequence"/>
</dbReference>
<proteinExistence type="predicted"/>
<dbReference type="AlphaFoldDB" id="A0A2J7ZPE1"/>